<reference evidence="3 4" key="1">
    <citation type="journal article" date="2010" name="Plant Cell">
        <title>The Chlorella variabilis NC64A genome reveals adaptation to photosymbiosis, coevolution with viruses, and cryptic sex.</title>
        <authorList>
            <person name="Blanc G."/>
            <person name="Duncan G."/>
            <person name="Agarkova I."/>
            <person name="Borodovsky M."/>
            <person name="Gurnon J."/>
            <person name="Kuo A."/>
            <person name="Lindquist E."/>
            <person name="Lucas S."/>
            <person name="Pangilinan J."/>
            <person name="Polle J."/>
            <person name="Salamov A."/>
            <person name="Terry A."/>
            <person name="Yamada T."/>
            <person name="Dunigan D.D."/>
            <person name="Grigoriev I.V."/>
            <person name="Claverie J.M."/>
            <person name="Van Etten J.L."/>
        </authorList>
    </citation>
    <scope>NUCLEOTIDE SEQUENCE [LARGE SCALE GENOMIC DNA]</scope>
    <source>
        <strain evidence="3 4">NC64A</strain>
    </source>
</reference>
<dbReference type="KEGG" id="cvr:CHLNCDRAFT_140572"/>
<feature type="signal peptide" evidence="1">
    <location>
        <begin position="1"/>
        <end position="26"/>
    </location>
</feature>
<dbReference type="SMART" id="SM00198">
    <property type="entry name" value="SCP"/>
    <property type="match status" value="1"/>
</dbReference>
<evidence type="ECO:0000313" key="4">
    <source>
        <dbReference type="Proteomes" id="UP000008141"/>
    </source>
</evidence>
<dbReference type="Gene3D" id="3.40.33.10">
    <property type="entry name" value="CAP"/>
    <property type="match status" value="1"/>
</dbReference>
<dbReference type="OrthoDB" id="539780at2759"/>
<accession>E1Z5P8</accession>
<dbReference type="Proteomes" id="UP000008141">
    <property type="component" value="Unassembled WGS sequence"/>
</dbReference>
<keyword evidence="1" id="KW-0732">Signal</keyword>
<dbReference type="InterPro" id="IPR035940">
    <property type="entry name" value="CAP_sf"/>
</dbReference>
<dbReference type="Pfam" id="PF00188">
    <property type="entry name" value="CAP"/>
    <property type="match status" value="1"/>
</dbReference>
<dbReference type="GeneID" id="17358154"/>
<dbReference type="AlphaFoldDB" id="E1Z5P8"/>
<name>E1Z5P8_CHLVA</name>
<sequence>MASANYSALLCLAAACLLAGMPLANGRGLHQTASVASTTFSRSGTSSASSSASSTTQLALGNAATVNNDAQKALDAMNAARTRRGTAPLSWTASLAQGAQSWAQGCVFQHSNSGLGENLYRSSAPATCSDAVNMWLAEERYSPAGNMLGQFAANV</sequence>
<organism evidence="4">
    <name type="scientific">Chlorella variabilis</name>
    <name type="common">Green alga</name>
    <dbReference type="NCBI Taxonomy" id="554065"/>
    <lineage>
        <taxon>Eukaryota</taxon>
        <taxon>Viridiplantae</taxon>
        <taxon>Chlorophyta</taxon>
        <taxon>core chlorophytes</taxon>
        <taxon>Trebouxiophyceae</taxon>
        <taxon>Chlorellales</taxon>
        <taxon>Chlorellaceae</taxon>
        <taxon>Chlorella clade</taxon>
        <taxon>Chlorella</taxon>
    </lineage>
</organism>
<keyword evidence="4" id="KW-1185">Reference proteome</keyword>
<dbReference type="RefSeq" id="XP_005850895.1">
    <property type="nucleotide sequence ID" value="XM_005850833.1"/>
</dbReference>
<dbReference type="PANTHER" id="PTHR10334">
    <property type="entry name" value="CYSTEINE-RICH SECRETORY PROTEIN-RELATED"/>
    <property type="match status" value="1"/>
</dbReference>
<dbReference type="SUPFAM" id="SSF55797">
    <property type="entry name" value="PR-1-like"/>
    <property type="match status" value="1"/>
</dbReference>
<protein>
    <recommendedName>
        <fullName evidence="2">SCP domain-containing protein</fullName>
    </recommendedName>
</protein>
<gene>
    <name evidence="3" type="ORF">CHLNCDRAFT_140572</name>
</gene>
<feature type="chain" id="PRO_5003155992" description="SCP domain-containing protein" evidence="1">
    <location>
        <begin position="27"/>
        <end position="155"/>
    </location>
</feature>
<evidence type="ECO:0000256" key="1">
    <source>
        <dbReference type="SAM" id="SignalP"/>
    </source>
</evidence>
<feature type="domain" description="SCP" evidence="2">
    <location>
        <begin position="68"/>
        <end position="149"/>
    </location>
</feature>
<dbReference type="EMBL" id="GL433837">
    <property type="protein sequence ID" value="EFN58793.1"/>
    <property type="molecule type" value="Genomic_DNA"/>
</dbReference>
<dbReference type="InterPro" id="IPR014044">
    <property type="entry name" value="CAP_dom"/>
</dbReference>
<dbReference type="InterPro" id="IPR001283">
    <property type="entry name" value="CRISP-related"/>
</dbReference>
<proteinExistence type="predicted"/>
<evidence type="ECO:0000259" key="2">
    <source>
        <dbReference type="SMART" id="SM00198"/>
    </source>
</evidence>
<evidence type="ECO:0000313" key="3">
    <source>
        <dbReference type="EMBL" id="EFN58793.1"/>
    </source>
</evidence>
<dbReference type="InParanoid" id="E1Z5P8"/>